<dbReference type="InterPro" id="IPR024702">
    <property type="entry name" value="Uncharacterised_YmfJ"/>
</dbReference>
<dbReference type="PIRSF" id="PIRSF004764">
    <property type="entry name" value="YmfJ"/>
    <property type="match status" value="1"/>
</dbReference>
<accession>A0A084H402</accession>
<dbReference type="Proteomes" id="UP000028549">
    <property type="component" value="Unassembled WGS sequence"/>
</dbReference>
<protein>
    <recommendedName>
        <fullName evidence="3">DUF3243 domain-containing protein</fullName>
    </recommendedName>
</protein>
<dbReference type="InterPro" id="IPR021637">
    <property type="entry name" value="DUF3243"/>
</dbReference>
<evidence type="ECO:0000313" key="2">
    <source>
        <dbReference type="Proteomes" id="UP000028549"/>
    </source>
</evidence>
<dbReference type="AlphaFoldDB" id="A0A084H402"/>
<evidence type="ECO:0000313" key="1">
    <source>
        <dbReference type="EMBL" id="KEZ54314.1"/>
    </source>
</evidence>
<dbReference type="RefSeq" id="WP_029281204.1">
    <property type="nucleotide sequence ID" value="NZ_CANLZQ010000006.1"/>
</dbReference>
<gene>
    <name evidence="1" type="ORF">GS18_0205145</name>
</gene>
<keyword evidence="2" id="KW-1185">Reference proteome</keyword>
<dbReference type="InterPro" id="IPR038292">
    <property type="entry name" value="YmfJ/YflH_sf"/>
</dbReference>
<dbReference type="EMBL" id="JNVC02000001">
    <property type="protein sequence ID" value="KEZ54314.1"/>
    <property type="molecule type" value="Genomic_DNA"/>
</dbReference>
<sequence length="85" mass="9642">MSVLDNWDQWKNFLGDRLHHAEGDGMKQEAVGDLAYEIGDYLAKQVDPKNDQEKVLADLWSVASKDEQHAIANMMVKLVQNNGTR</sequence>
<reference evidence="1 2" key="1">
    <citation type="journal article" date="2005" name="Int. J. Syst. Evol. Microbiol.">
        <title>Bacillus cibi sp. nov., isolated from jeotgal, a traditional Korean fermented seafood.</title>
        <authorList>
            <person name="Yoon J.H."/>
            <person name="Lee C.H."/>
            <person name="Oh T.K."/>
        </authorList>
    </citation>
    <scope>NUCLEOTIDE SEQUENCE [LARGE SCALE GENOMIC DNA]</scope>
    <source>
        <strain evidence="1 2">DSM 16189</strain>
    </source>
</reference>
<comment type="caution">
    <text evidence="1">The sequence shown here is derived from an EMBL/GenBank/DDBJ whole genome shotgun (WGS) entry which is preliminary data.</text>
</comment>
<dbReference type="Pfam" id="PF11588">
    <property type="entry name" value="DUF3243"/>
    <property type="match status" value="1"/>
</dbReference>
<proteinExistence type="predicted"/>
<dbReference type="STRING" id="246786.GS18_0205145"/>
<organism evidence="1 2">
    <name type="scientific">Metabacillus indicus</name>
    <name type="common">Bacillus indicus</name>
    <dbReference type="NCBI Taxonomy" id="246786"/>
    <lineage>
        <taxon>Bacteria</taxon>
        <taxon>Bacillati</taxon>
        <taxon>Bacillota</taxon>
        <taxon>Bacilli</taxon>
        <taxon>Bacillales</taxon>
        <taxon>Bacillaceae</taxon>
        <taxon>Metabacillus</taxon>
    </lineage>
</organism>
<evidence type="ECO:0008006" key="3">
    <source>
        <dbReference type="Google" id="ProtNLM"/>
    </source>
</evidence>
<dbReference type="Gene3D" id="1.10.760.20">
    <property type="entry name" value="Protein of unknown function DUF3243"/>
    <property type="match status" value="1"/>
</dbReference>
<dbReference type="OrthoDB" id="2382009at2"/>
<name>A0A084H402_METID</name>